<feature type="signal peptide" evidence="5">
    <location>
        <begin position="1"/>
        <end position="19"/>
    </location>
</feature>
<dbReference type="OrthoDB" id="2151789at2759"/>
<accession>A0A409WA47</accession>
<dbReference type="STRING" id="181874.A0A409WA47"/>
<dbReference type="GO" id="GO:0016491">
    <property type="term" value="F:oxidoreductase activity"/>
    <property type="evidence" value="ECO:0007669"/>
    <property type="project" value="UniProtKB-KW"/>
</dbReference>
<dbReference type="PANTHER" id="PTHR42973:SF13">
    <property type="entry name" value="FAD-BINDING PCMH-TYPE DOMAIN-CONTAINING PROTEIN"/>
    <property type="match status" value="1"/>
</dbReference>
<keyword evidence="5" id="KW-0732">Signal</keyword>
<dbReference type="InParanoid" id="A0A409WA47"/>
<keyword evidence="2" id="KW-0285">Flavoprotein</keyword>
<feature type="chain" id="PRO_5019438674" description="FAD-binding PCMH-type domain-containing protein" evidence="5">
    <location>
        <begin position="20"/>
        <end position="493"/>
    </location>
</feature>
<dbReference type="InterPro" id="IPR016167">
    <property type="entry name" value="FAD-bd_PCMH_sub1"/>
</dbReference>
<sequence>MRLKLILSVLGLHILSASAGLLDPVSNLLPHPVCIRIKNEISSKSDVYYFGHPLYFKGISHWASSSTEVSKCVVEPGTADDVAIVLKIVGDTKTPFAVKGGGHTTNAGFSSTTGVHISMYRFSEVSYDAARQTATIGAGLLWDDVYAKLEPYGVNVVGGRVTGVGVAGFILGGGYSWKTNQFGLTVDTVLAFELVTPGGMVINVTQESEPELFYALKGAQNNFGIVTKFTLRTFPQTKVWGGAIYYTVPSVNAVSAATVNFHANVKDPKAAIITTFGTLLAVPLTVAMLFYDSPQPPPRIFNEFMNIPALSKDVKTRSFSSLVAASPSNLTSYQRGMFDTVPLLDITPSIMDAIIKETLTVGAKLTLATDTFFSFSVEPFLPSLYSHASLPSAFPWTRSQPYMPLNLYAAWVLPIADRVIRAEVEASAKKIRDLAVREGQAIAADAPKYVNYAPKGTDLRMVYGPEDRIERLRDVKKVVDPKDVMGLAGGFKI</sequence>
<evidence type="ECO:0000256" key="3">
    <source>
        <dbReference type="ARBA" id="ARBA00022827"/>
    </source>
</evidence>
<reference evidence="7 8" key="1">
    <citation type="journal article" date="2018" name="Evol. Lett.">
        <title>Horizontal gene cluster transfer increased hallucinogenic mushroom diversity.</title>
        <authorList>
            <person name="Reynolds H.T."/>
            <person name="Vijayakumar V."/>
            <person name="Gluck-Thaler E."/>
            <person name="Korotkin H.B."/>
            <person name="Matheny P.B."/>
            <person name="Slot J.C."/>
        </authorList>
    </citation>
    <scope>NUCLEOTIDE SEQUENCE [LARGE SCALE GENOMIC DNA]</scope>
    <source>
        <strain evidence="7 8">2629</strain>
    </source>
</reference>
<evidence type="ECO:0000256" key="4">
    <source>
        <dbReference type="ARBA" id="ARBA00023002"/>
    </source>
</evidence>
<dbReference type="Gene3D" id="3.30.43.10">
    <property type="entry name" value="Uridine Diphospho-n-acetylenolpyruvylglucosamine Reductase, domain 2"/>
    <property type="match status" value="1"/>
</dbReference>
<dbReference type="PROSITE" id="PS51387">
    <property type="entry name" value="FAD_PCMH"/>
    <property type="match status" value="1"/>
</dbReference>
<evidence type="ECO:0000313" key="8">
    <source>
        <dbReference type="Proteomes" id="UP000284842"/>
    </source>
</evidence>
<evidence type="ECO:0000256" key="1">
    <source>
        <dbReference type="ARBA" id="ARBA00005466"/>
    </source>
</evidence>
<evidence type="ECO:0000256" key="5">
    <source>
        <dbReference type="SAM" id="SignalP"/>
    </source>
</evidence>
<keyword evidence="8" id="KW-1185">Reference proteome</keyword>
<dbReference type="InterPro" id="IPR006094">
    <property type="entry name" value="Oxid_FAD_bind_N"/>
</dbReference>
<keyword evidence="4" id="KW-0560">Oxidoreductase</keyword>
<dbReference type="SUPFAM" id="SSF56176">
    <property type="entry name" value="FAD-binding/transporter-associated domain-like"/>
    <property type="match status" value="1"/>
</dbReference>
<evidence type="ECO:0000259" key="6">
    <source>
        <dbReference type="PROSITE" id="PS51387"/>
    </source>
</evidence>
<evidence type="ECO:0000313" key="7">
    <source>
        <dbReference type="EMBL" id="PPQ75382.1"/>
    </source>
</evidence>
<name>A0A409WA47_9AGAR</name>
<comment type="similarity">
    <text evidence="1">Belongs to the oxygen-dependent FAD-linked oxidoreductase family.</text>
</comment>
<feature type="domain" description="FAD-binding PCMH-type" evidence="6">
    <location>
        <begin position="66"/>
        <end position="236"/>
    </location>
</feature>
<dbReference type="Proteomes" id="UP000284842">
    <property type="component" value="Unassembled WGS sequence"/>
</dbReference>
<evidence type="ECO:0000256" key="2">
    <source>
        <dbReference type="ARBA" id="ARBA00022630"/>
    </source>
</evidence>
<feature type="non-terminal residue" evidence="7">
    <location>
        <position position="493"/>
    </location>
</feature>
<dbReference type="Pfam" id="PF01565">
    <property type="entry name" value="FAD_binding_4"/>
    <property type="match status" value="1"/>
</dbReference>
<dbReference type="InterPro" id="IPR050416">
    <property type="entry name" value="FAD-linked_Oxidoreductase"/>
</dbReference>
<keyword evidence="3" id="KW-0274">FAD</keyword>
<protein>
    <recommendedName>
        <fullName evidence="6">FAD-binding PCMH-type domain-containing protein</fullName>
    </recommendedName>
</protein>
<dbReference type="AlphaFoldDB" id="A0A409WA47"/>
<gene>
    <name evidence="7" type="ORF">CVT24_012992</name>
</gene>
<dbReference type="InterPro" id="IPR036318">
    <property type="entry name" value="FAD-bd_PCMH-like_sf"/>
</dbReference>
<dbReference type="GO" id="GO:0071949">
    <property type="term" value="F:FAD binding"/>
    <property type="evidence" value="ECO:0007669"/>
    <property type="project" value="InterPro"/>
</dbReference>
<dbReference type="Gene3D" id="3.30.465.10">
    <property type="match status" value="1"/>
</dbReference>
<dbReference type="InterPro" id="IPR016169">
    <property type="entry name" value="FAD-bd_PCMH_sub2"/>
</dbReference>
<dbReference type="Gene3D" id="3.40.462.20">
    <property type="match status" value="1"/>
</dbReference>
<dbReference type="EMBL" id="NHTK01005677">
    <property type="protein sequence ID" value="PPQ75382.1"/>
    <property type="molecule type" value="Genomic_DNA"/>
</dbReference>
<organism evidence="7 8">
    <name type="scientific">Panaeolus cyanescens</name>
    <dbReference type="NCBI Taxonomy" id="181874"/>
    <lineage>
        <taxon>Eukaryota</taxon>
        <taxon>Fungi</taxon>
        <taxon>Dikarya</taxon>
        <taxon>Basidiomycota</taxon>
        <taxon>Agaricomycotina</taxon>
        <taxon>Agaricomycetes</taxon>
        <taxon>Agaricomycetidae</taxon>
        <taxon>Agaricales</taxon>
        <taxon>Agaricineae</taxon>
        <taxon>Galeropsidaceae</taxon>
        <taxon>Panaeolus</taxon>
    </lineage>
</organism>
<dbReference type="InterPro" id="IPR016166">
    <property type="entry name" value="FAD-bd_PCMH"/>
</dbReference>
<dbReference type="PANTHER" id="PTHR42973">
    <property type="entry name" value="BINDING OXIDOREDUCTASE, PUTATIVE (AFU_ORTHOLOGUE AFUA_1G17690)-RELATED"/>
    <property type="match status" value="1"/>
</dbReference>
<proteinExistence type="inferred from homology"/>
<comment type="caution">
    <text evidence="7">The sequence shown here is derived from an EMBL/GenBank/DDBJ whole genome shotgun (WGS) entry which is preliminary data.</text>
</comment>